<feature type="transmembrane region" description="Helical" evidence="1">
    <location>
        <begin position="254"/>
        <end position="276"/>
    </location>
</feature>
<dbReference type="STRING" id="1715691.TA5113_00017"/>
<feature type="domain" description="Fatty acid desaturase" evidence="2">
    <location>
        <begin position="104"/>
        <end position="348"/>
    </location>
</feature>
<reference evidence="4" key="1">
    <citation type="submission" date="2015-09" db="EMBL/GenBank/DDBJ databases">
        <authorList>
            <person name="Rodrigo-Torres Lidia"/>
            <person name="Arahal R.David."/>
        </authorList>
    </citation>
    <scope>NUCLEOTIDE SEQUENCE [LARGE SCALE GENOMIC DNA]</scope>
    <source>
        <strain evidence="4">CECT 5114</strain>
    </source>
</reference>
<name>A0A0P1INK4_9RHOB</name>
<dbReference type="Proteomes" id="UP000051184">
    <property type="component" value="Unassembled WGS sequence"/>
</dbReference>
<dbReference type="EMBL" id="CYUE01000008">
    <property type="protein sequence ID" value="CUK25172.1"/>
    <property type="molecule type" value="Genomic_DNA"/>
</dbReference>
<evidence type="ECO:0000259" key="2">
    <source>
        <dbReference type="Pfam" id="PF00487"/>
    </source>
</evidence>
<dbReference type="InterPro" id="IPR005804">
    <property type="entry name" value="FA_desaturase_dom"/>
</dbReference>
<dbReference type="OrthoDB" id="9792534at2"/>
<evidence type="ECO:0000313" key="4">
    <source>
        <dbReference type="Proteomes" id="UP000051184"/>
    </source>
</evidence>
<gene>
    <name evidence="3" type="ORF">TA5114_00962</name>
</gene>
<evidence type="ECO:0000256" key="1">
    <source>
        <dbReference type="SAM" id="Phobius"/>
    </source>
</evidence>
<keyword evidence="1" id="KW-1133">Transmembrane helix</keyword>
<dbReference type="AlphaFoldDB" id="A0A0P1INK4"/>
<accession>A0A0P1INK4</accession>
<feature type="transmembrane region" description="Helical" evidence="1">
    <location>
        <begin position="223"/>
        <end position="248"/>
    </location>
</feature>
<keyword evidence="1" id="KW-0812">Transmembrane</keyword>
<dbReference type="CDD" id="cd03510">
    <property type="entry name" value="Rhizobitoxine-FADS-like"/>
    <property type="match status" value="1"/>
</dbReference>
<keyword evidence="4" id="KW-1185">Reference proteome</keyword>
<proteinExistence type="predicted"/>
<feature type="transmembrane region" description="Helical" evidence="1">
    <location>
        <begin position="94"/>
        <end position="113"/>
    </location>
</feature>
<evidence type="ECO:0000313" key="3">
    <source>
        <dbReference type="EMBL" id="CUK25172.1"/>
    </source>
</evidence>
<organism evidence="3 4">
    <name type="scientific">Cognatishimia activa</name>
    <dbReference type="NCBI Taxonomy" id="1715691"/>
    <lineage>
        <taxon>Bacteria</taxon>
        <taxon>Pseudomonadati</taxon>
        <taxon>Pseudomonadota</taxon>
        <taxon>Alphaproteobacteria</taxon>
        <taxon>Rhodobacterales</taxon>
        <taxon>Paracoccaceae</taxon>
        <taxon>Cognatishimia</taxon>
    </lineage>
</organism>
<protein>
    <submittedName>
        <fullName evidence="3">Fatty acid desaturase</fullName>
    </submittedName>
</protein>
<keyword evidence="1" id="KW-0472">Membrane</keyword>
<dbReference type="Pfam" id="PF00487">
    <property type="entry name" value="FA_desaturase"/>
    <property type="match status" value="1"/>
</dbReference>
<dbReference type="GO" id="GO:0006629">
    <property type="term" value="P:lipid metabolic process"/>
    <property type="evidence" value="ECO:0007669"/>
    <property type="project" value="InterPro"/>
</dbReference>
<dbReference type="RefSeq" id="WP_058314174.1">
    <property type="nucleotide sequence ID" value="NZ_CYTO01000001.1"/>
</dbReference>
<sequence length="358" mass="40688">MNYFSSDELAFADAAQKTNVTAEKAEKSQLERRYKRGYDTRHLPREIRLALRDAEASDLWGRIREAVLTVASIPGIAIASTALILTIFNSTIQSSMQIGLAVFAYLVACTFIARQLRGLEIMVHDASHLTWIRKNRKLNNRLADIFVGAPVLSSVSAYWKSHAIHHGHYGSHEDPCRQRFAEMGLGEIDLSTNWKITKAVVRWLPSYNAAYYREIGSHSMIQWFTFITWHAGVIVTPAAATLVLLLGFSLQTGIALAIFGWVLFWVLPAMVFLPVIRSIAESEEHDYDAGGTEFETTFTNDGWLHQLLIHPKNDAYHVIHHLFPNIPESQHRRIHKMLMEHDEKYRNALRRGKILEGA</sequence>
<feature type="transmembrane region" description="Helical" evidence="1">
    <location>
        <begin position="66"/>
        <end position="88"/>
    </location>
</feature>